<proteinExistence type="predicted"/>
<organism evidence="1">
    <name type="scientific">Culex pipiens</name>
    <name type="common">House mosquito</name>
    <dbReference type="NCBI Taxonomy" id="7175"/>
    <lineage>
        <taxon>Eukaryota</taxon>
        <taxon>Metazoa</taxon>
        <taxon>Ecdysozoa</taxon>
        <taxon>Arthropoda</taxon>
        <taxon>Hexapoda</taxon>
        <taxon>Insecta</taxon>
        <taxon>Pterygota</taxon>
        <taxon>Neoptera</taxon>
        <taxon>Endopterygota</taxon>
        <taxon>Diptera</taxon>
        <taxon>Nematocera</taxon>
        <taxon>Culicoidea</taxon>
        <taxon>Culicidae</taxon>
        <taxon>Culicinae</taxon>
        <taxon>Culicini</taxon>
        <taxon>Culex</taxon>
        <taxon>Culex</taxon>
    </lineage>
</organism>
<accession>A0A8D8GA78</accession>
<protein>
    <submittedName>
        <fullName evidence="1">(northern house mosquito) hypothetical protein</fullName>
    </submittedName>
</protein>
<name>A0A8D8GA78_CULPI</name>
<sequence>MFSIRFSCRAACANIVVDQLFQGGYRRRPIELYILTASWSDVGQRVAKAFDVAKHYLPVNTCTADCTYPPYHTLCHFARIQNTTHIHAIQRSSVPLFNITVNCLPPPTVKFSEKALK</sequence>
<reference evidence="1" key="1">
    <citation type="submission" date="2021-05" db="EMBL/GenBank/DDBJ databases">
        <authorList>
            <person name="Alioto T."/>
            <person name="Alioto T."/>
            <person name="Gomez Garrido J."/>
        </authorList>
    </citation>
    <scope>NUCLEOTIDE SEQUENCE</scope>
</reference>
<dbReference type="EMBL" id="HBUE01138335">
    <property type="protein sequence ID" value="CAG6499678.1"/>
    <property type="molecule type" value="Transcribed_RNA"/>
</dbReference>
<dbReference type="AlphaFoldDB" id="A0A8D8GA78"/>
<evidence type="ECO:0000313" key="1">
    <source>
        <dbReference type="EMBL" id="CAG6499678.1"/>
    </source>
</evidence>